<dbReference type="Proteomes" id="UP000074356">
    <property type="component" value="Unassembled WGS sequence"/>
</dbReference>
<dbReference type="EMBL" id="FIIB01000004">
    <property type="protein sequence ID" value="CYV43908.1"/>
    <property type="molecule type" value="Genomic_DNA"/>
</dbReference>
<organism evidence="1 2">
    <name type="scientific">Streptococcus suis</name>
    <dbReference type="NCBI Taxonomy" id="1307"/>
    <lineage>
        <taxon>Bacteria</taxon>
        <taxon>Bacillati</taxon>
        <taxon>Bacillota</taxon>
        <taxon>Bacilli</taxon>
        <taxon>Lactobacillales</taxon>
        <taxon>Streptococcaceae</taxon>
        <taxon>Streptococcus</taxon>
    </lineage>
</organism>
<reference evidence="1 2" key="1">
    <citation type="submission" date="2016-02" db="EMBL/GenBank/DDBJ databases">
        <authorList>
            <consortium name="Pathogen Informatics"/>
        </authorList>
    </citation>
    <scope>NUCLEOTIDE SEQUENCE [LARGE SCALE GENOMIC DNA]</scope>
    <source>
        <strain evidence="1 2">LSS78</strain>
    </source>
</reference>
<dbReference type="AlphaFoldDB" id="A0A0Z8IY65"/>
<proteinExistence type="predicted"/>
<evidence type="ECO:0000313" key="1">
    <source>
        <dbReference type="EMBL" id="CYV43908.1"/>
    </source>
</evidence>
<sequence length="345" mass="35810">MYTHVCKTAKRWVDSGVKFLKNVDWKKVGVTVGAIGVGIALTVATGGLGAPAAMAIGGAATGAIISGYDGYTSGKRGWELVGAIGQGAGVGALTGFVGGHLMGAGAGIATSATQNIRNQAVRHVVKAGIEAGVETAVDTGLDLATGSPVTLKNVVTDYGLNLVTNGSGSISNTSAAKPIKDVTPVNNQKLLTGPDPNALRLEAPKDVTAGTYRSMSKSLRGTDYQAHHVNQAAMMKKTVPNYSYSDGVTVPLVGNIRTDVGSPHYNAHATLEEFYDQYRRGGDKFGDIPTVGDYNVATKTSLNNAGVPSQQVDSIMSAVEAEQRYYGLTDKSDIVIPGRISLPRK</sequence>
<accession>A0A0Z8IY65</accession>
<evidence type="ECO:0000313" key="2">
    <source>
        <dbReference type="Proteomes" id="UP000074356"/>
    </source>
</evidence>
<protein>
    <submittedName>
        <fullName evidence="1">Uncharacterized protein</fullName>
    </submittedName>
</protein>
<name>A0A0Z8IY65_STRSU</name>
<gene>
    <name evidence="1" type="ORF">ERS132440_00616</name>
</gene>